<dbReference type="InterPro" id="IPR036388">
    <property type="entry name" value="WH-like_DNA-bd_sf"/>
</dbReference>
<accession>A0A2N5SZ24</accession>
<evidence type="ECO:0000259" key="6">
    <source>
        <dbReference type="Pfam" id="PF08100"/>
    </source>
</evidence>
<proteinExistence type="predicted"/>
<evidence type="ECO:0000256" key="4">
    <source>
        <dbReference type="SAM" id="MobiDB-lite"/>
    </source>
</evidence>
<dbReference type="OrthoDB" id="2410195at2759"/>
<reference evidence="7 8" key="1">
    <citation type="submission" date="2017-11" db="EMBL/GenBank/DDBJ databases">
        <title>De novo assembly and phasing of dikaryotic genomes from two isolates of Puccinia coronata f. sp. avenae, the causal agent of oat crown rust.</title>
        <authorList>
            <person name="Miller M.E."/>
            <person name="Zhang Y."/>
            <person name="Omidvar V."/>
            <person name="Sperschneider J."/>
            <person name="Schwessinger B."/>
            <person name="Raley C."/>
            <person name="Palmer J.M."/>
            <person name="Garnica D."/>
            <person name="Upadhyaya N."/>
            <person name="Rathjen J."/>
            <person name="Taylor J.M."/>
            <person name="Park R.F."/>
            <person name="Dodds P.N."/>
            <person name="Hirsch C.D."/>
            <person name="Kianian S.F."/>
            <person name="Figueroa M."/>
        </authorList>
    </citation>
    <scope>NUCLEOTIDE SEQUENCE [LARGE SCALE GENOMIC DNA]</scope>
    <source>
        <strain evidence="7">12NC29</strain>
    </source>
</reference>
<evidence type="ECO:0000256" key="2">
    <source>
        <dbReference type="ARBA" id="ARBA00022679"/>
    </source>
</evidence>
<name>A0A2N5SZ24_9BASI</name>
<evidence type="ECO:0000259" key="5">
    <source>
        <dbReference type="Pfam" id="PF00891"/>
    </source>
</evidence>
<dbReference type="GO" id="GO:0032259">
    <property type="term" value="P:methylation"/>
    <property type="evidence" value="ECO:0007669"/>
    <property type="project" value="UniProtKB-KW"/>
</dbReference>
<dbReference type="Gene3D" id="3.40.50.150">
    <property type="entry name" value="Vaccinia Virus protein VP39"/>
    <property type="match status" value="1"/>
</dbReference>
<feature type="compositionally biased region" description="Polar residues" evidence="4">
    <location>
        <begin position="532"/>
        <end position="555"/>
    </location>
</feature>
<evidence type="ECO:0000313" key="8">
    <source>
        <dbReference type="Proteomes" id="UP000235388"/>
    </source>
</evidence>
<dbReference type="Pfam" id="PF00891">
    <property type="entry name" value="Methyltransf_2"/>
    <property type="match status" value="1"/>
</dbReference>
<dbReference type="Gene3D" id="1.10.10.10">
    <property type="entry name" value="Winged helix-like DNA-binding domain superfamily/Winged helix DNA-binding domain"/>
    <property type="match status" value="1"/>
</dbReference>
<gene>
    <name evidence="7" type="ORF">PCANC_12262</name>
</gene>
<dbReference type="SUPFAM" id="SSF53335">
    <property type="entry name" value="S-adenosyl-L-methionine-dependent methyltransferases"/>
    <property type="match status" value="1"/>
</dbReference>
<dbReference type="PROSITE" id="PS51683">
    <property type="entry name" value="SAM_OMT_II"/>
    <property type="match status" value="1"/>
</dbReference>
<keyword evidence="1" id="KW-0489">Methyltransferase</keyword>
<feature type="domain" description="O-methyltransferase C-terminal" evidence="5">
    <location>
        <begin position="209"/>
        <end position="384"/>
    </location>
</feature>
<protein>
    <submittedName>
        <fullName evidence="7">Uncharacterized protein</fullName>
    </submittedName>
</protein>
<dbReference type="InterPro" id="IPR036390">
    <property type="entry name" value="WH_DNA-bd_sf"/>
</dbReference>
<dbReference type="Proteomes" id="UP000235388">
    <property type="component" value="Unassembled WGS sequence"/>
</dbReference>
<dbReference type="EMBL" id="PGCJ01000830">
    <property type="protein sequence ID" value="PLW18491.1"/>
    <property type="molecule type" value="Genomic_DNA"/>
</dbReference>
<dbReference type="PANTHER" id="PTHR43712">
    <property type="entry name" value="PUTATIVE (AFU_ORTHOLOGUE AFUA_4G14580)-RELATED"/>
    <property type="match status" value="1"/>
</dbReference>
<feature type="region of interest" description="Disordered" evidence="4">
    <location>
        <begin position="512"/>
        <end position="634"/>
    </location>
</feature>
<dbReference type="STRING" id="200324.A0A2N5SZ24"/>
<evidence type="ECO:0000256" key="3">
    <source>
        <dbReference type="ARBA" id="ARBA00022691"/>
    </source>
</evidence>
<feature type="compositionally biased region" description="Polar residues" evidence="4">
    <location>
        <begin position="562"/>
        <end position="577"/>
    </location>
</feature>
<dbReference type="InterPro" id="IPR016461">
    <property type="entry name" value="COMT-like"/>
</dbReference>
<organism evidence="7 8">
    <name type="scientific">Puccinia coronata f. sp. avenae</name>
    <dbReference type="NCBI Taxonomy" id="200324"/>
    <lineage>
        <taxon>Eukaryota</taxon>
        <taxon>Fungi</taxon>
        <taxon>Dikarya</taxon>
        <taxon>Basidiomycota</taxon>
        <taxon>Pucciniomycotina</taxon>
        <taxon>Pucciniomycetes</taxon>
        <taxon>Pucciniales</taxon>
        <taxon>Pucciniaceae</taxon>
        <taxon>Puccinia</taxon>
    </lineage>
</organism>
<keyword evidence="3" id="KW-0949">S-adenosyl-L-methionine</keyword>
<evidence type="ECO:0000256" key="1">
    <source>
        <dbReference type="ARBA" id="ARBA00022603"/>
    </source>
</evidence>
<dbReference type="PANTHER" id="PTHR43712:SF2">
    <property type="entry name" value="O-METHYLTRANSFERASE CICE"/>
    <property type="match status" value="1"/>
</dbReference>
<comment type="caution">
    <text evidence="7">The sequence shown here is derived from an EMBL/GenBank/DDBJ whole genome shotgun (WGS) entry which is preliminary data.</text>
</comment>
<feature type="compositionally biased region" description="Low complexity" evidence="4">
    <location>
        <begin position="585"/>
        <end position="599"/>
    </location>
</feature>
<dbReference type="Pfam" id="PF08100">
    <property type="entry name" value="Dimerisation"/>
    <property type="match status" value="1"/>
</dbReference>
<dbReference type="InterPro" id="IPR012967">
    <property type="entry name" value="COMT_dimerisation"/>
</dbReference>
<dbReference type="GO" id="GO:0008171">
    <property type="term" value="F:O-methyltransferase activity"/>
    <property type="evidence" value="ECO:0007669"/>
    <property type="project" value="InterPro"/>
</dbReference>
<dbReference type="SUPFAM" id="SSF46785">
    <property type="entry name" value="Winged helix' DNA-binding domain"/>
    <property type="match status" value="1"/>
</dbReference>
<feature type="domain" description="O-methyltransferase dimerisation" evidence="6">
    <location>
        <begin position="73"/>
        <end position="146"/>
    </location>
</feature>
<dbReference type="GO" id="GO:0046983">
    <property type="term" value="F:protein dimerization activity"/>
    <property type="evidence" value="ECO:0007669"/>
    <property type="project" value="InterPro"/>
</dbReference>
<keyword evidence="2" id="KW-0808">Transferase</keyword>
<evidence type="ECO:0000313" key="7">
    <source>
        <dbReference type="EMBL" id="PLW18491.1"/>
    </source>
</evidence>
<dbReference type="InterPro" id="IPR029063">
    <property type="entry name" value="SAM-dependent_MTases_sf"/>
</dbReference>
<dbReference type="InterPro" id="IPR001077">
    <property type="entry name" value="COMT_C"/>
</dbReference>
<sequence>MSLSTLSNLISSSVETIEKAIAESAKTQTHTQSRFARIHQVTPYEVLEAVDLIVAACAELTSKVQDSTGFICKHALAFNVSSAIRVAVEGHIPEILRPAGPAGMDIQEIARRCDANPNRLERVMRLLASHHIFTSPKKRWFANNRHSLALDTGKSAEELPRELNSEKYMGPNTLPALITHSTDEMFKSSSHLTECILEPSSSRSFFGDQSPFSHAFETGMDFRTFLQLSYDQEVRLRRFITATECLSRIGASDQGLSGYNWGTIGNGLLVDVGGGVGHVALSLARSYPSLRIVLQDRAEVIVQAEAFWQKHFPQAVSSKRVVLEAHNLFDVQNRKGVRVFFVRFVIREWNDETAVKILQNLSRASSSSTKLILVERTVTNWSQESVKDCPLQTWEILKDVKVPLHVQSSFCHDASHPQVLEETGRPLIDLLDSQLMLYGSGRERSLEELVLMLHAAGWKIEKINRPGTSSLTQLICRPIIKSEDSMEMVGGWEKKATATATTTVAVPSKVQPATANASGPAPAHPLPAGEQDQPTEQPASSSSPKDAQSLPSAGDQSMEGPASSSCKVAQSLASAADQSKEDPASLSRSVVDSQSSDVVPTHHQAGASAEPAVQPEPVQDSQDLEPATDSQYDS</sequence>
<dbReference type="AlphaFoldDB" id="A0A2N5SZ24"/>
<keyword evidence="8" id="KW-1185">Reference proteome</keyword>